<keyword evidence="3" id="KW-1185">Reference proteome</keyword>
<dbReference type="NCBIfam" id="NF033559">
    <property type="entry name" value="transpos_IS1634"/>
    <property type="match status" value="1"/>
</dbReference>
<dbReference type="Proteomes" id="UP000252733">
    <property type="component" value="Unassembled WGS sequence"/>
</dbReference>
<name>A0A368VH68_9BACT</name>
<evidence type="ECO:0000313" key="3">
    <source>
        <dbReference type="Proteomes" id="UP000252733"/>
    </source>
</evidence>
<proteinExistence type="predicted"/>
<dbReference type="RefSeq" id="WP_114436537.1">
    <property type="nucleotide sequence ID" value="NZ_QPIZ01000004.1"/>
</dbReference>
<dbReference type="InterPro" id="IPR047654">
    <property type="entry name" value="IS1634_transpos"/>
</dbReference>
<dbReference type="GO" id="GO:0006313">
    <property type="term" value="P:DNA transposition"/>
    <property type="evidence" value="ECO:0007669"/>
    <property type="project" value="InterPro"/>
</dbReference>
<sequence>MFIRKKRNKSGTTSVQIIQKVKRSNKILKTIGSSSNPSEIEKLYQKALYEMPRLYGATLFDSPPQPVISDLSNDSIRVCGPDIIFGRIYDHVGYCQVQETLLKDLVISRITHPGSKLNLAKYLNLTGKRNVSVYSIYRFLDKLNNQFKKRVEDISFDYTKKILGGRIGVVFYDMTTIYFEASELDDFRIAGFSKEGKHQNPQIMLGLLVGKDGYPIGYELFEGNSFEGNTLIPVLEKYTTRFHLKKPIVIADSGLLSKSNIEQLSENGYGFIIGARIKNEARPIKDKILALELADGQLACVDKGNGLSLHIGYSAKRAKKDKFNRERGLAKLEKRLASGKLTKANINNRGYNKFLKLDGQITVSIDQEKLNTDQKWDGLKGYLTNTNLSSKEVILNYNNLWKIEKAFRISKTDLRIRPIFHRLKKRIESHICISFMAYLIYKELERVLQESDYEISMATAIENINKMYEVVTDNNQFIRLKNTLIQQQILDIVKSSF</sequence>
<gene>
    <name evidence="2" type="ORF">DFO77_104109</name>
</gene>
<dbReference type="PANTHER" id="PTHR34614">
    <property type="match status" value="1"/>
</dbReference>
<accession>A0A368VH68</accession>
<evidence type="ECO:0000313" key="2">
    <source>
        <dbReference type="EMBL" id="RCW38351.1"/>
    </source>
</evidence>
<evidence type="ECO:0000259" key="1">
    <source>
        <dbReference type="Pfam" id="PF01609"/>
    </source>
</evidence>
<dbReference type="PANTHER" id="PTHR34614:SF2">
    <property type="entry name" value="TRANSPOSASE IS4-LIKE DOMAIN-CONTAINING PROTEIN"/>
    <property type="match status" value="1"/>
</dbReference>
<feature type="domain" description="Transposase IS4-like" evidence="1">
    <location>
        <begin position="169"/>
        <end position="440"/>
    </location>
</feature>
<dbReference type="GO" id="GO:0003677">
    <property type="term" value="F:DNA binding"/>
    <property type="evidence" value="ECO:0007669"/>
    <property type="project" value="InterPro"/>
</dbReference>
<dbReference type="GO" id="GO:0004803">
    <property type="term" value="F:transposase activity"/>
    <property type="evidence" value="ECO:0007669"/>
    <property type="project" value="InterPro"/>
</dbReference>
<protein>
    <submittedName>
        <fullName evidence="2">IS4 family transposase</fullName>
    </submittedName>
</protein>
<dbReference type="Pfam" id="PF01609">
    <property type="entry name" value="DDE_Tnp_1"/>
    <property type="match status" value="1"/>
</dbReference>
<comment type="caution">
    <text evidence="2">The sequence shown here is derived from an EMBL/GenBank/DDBJ whole genome shotgun (WGS) entry which is preliminary data.</text>
</comment>
<organism evidence="2 3">
    <name type="scientific">Marinilabilia salmonicolor</name>
    <dbReference type="NCBI Taxonomy" id="989"/>
    <lineage>
        <taxon>Bacteria</taxon>
        <taxon>Pseudomonadati</taxon>
        <taxon>Bacteroidota</taxon>
        <taxon>Bacteroidia</taxon>
        <taxon>Marinilabiliales</taxon>
        <taxon>Marinilabiliaceae</taxon>
        <taxon>Marinilabilia</taxon>
    </lineage>
</organism>
<dbReference type="EMBL" id="QPIZ01000004">
    <property type="protein sequence ID" value="RCW38351.1"/>
    <property type="molecule type" value="Genomic_DNA"/>
</dbReference>
<dbReference type="AlphaFoldDB" id="A0A368VH68"/>
<dbReference type="SUPFAM" id="SSF53098">
    <property type="entry name" value="Ribonuclease H-like"/>
    <property type="match status" value="1"/>
</dbReference>
<dbReference type="InterPro" id="IPR002559">
    <property type="entry name" value="Transposase_11"/>
</dbReference>
<reference evidence="2 3" key="1">
    <citation type="submission" date="2018-07" db="EMBL/GenBank/DDBJ databases">
        <title>Freshwater and sediment microbial communities from various areas in North America, analyzing microbe dynamics in response to fracking.</title>
        <authorList>
            <person name="Lamendella R."/>
        </authorList>
    </citation>
    <scope>NUCLEOTIDE SEQUENCE [LARGE SCALE GENOMIC DNA]</scope>
    <source>
        <strain evidence="2 3">160A</strain>
    </source>
</reference>
<dbReference type="InterPro" id="IPR012337">
    <property type="entry name" value="RNaseH-like_sf"/>
</dbReference>